<dbReference type="EMBL" id="VSRR010041832">
    <property type="protein sequence ID" value="MPC75778.1"/>
    <property type="molecule type" value="Genomic_DNA"/>
</dbReference>
<dbReference type="Proteomes" id="UP000324222">
    <property type="component" value="Unassembled WGS sequence"/>
</dbReference>
<gene>
    <name evidence="1" type="ORF">E2C01_070173</name>
</gene>
<proteinExistence type="predicted"/>
<protein>
    <submittedName>
        <fullName evidence="1">Uncharacterized protein</fullName>
    </submittedName>
</protein>
<sequence length="77" mass="9124">MFQQNIDVLWSSSEDPAVTTPSYVYVYAWRQERRPVDHVRCHSLRTRSNPAENMKQEDCENIKKSKECHFSPKIPNN</sequence>
<dbReference type="AlphaFoldDB" id="A0A5B7I4E7"/>
<evidence type="ECO:0000313" key="2">
    <source>
        <dbReference type="Proteomes" id="UP000324222"/>
    </source>
</evidence>
<keyword evidence="2" id="KW-1185">Reference proteome</keyword>
<accession>A0A5B7I4E7</accession>
<name>A0A5B7I4E7_PORTR</name>
<reference evidence="1 2" key="1">
    <citation type="submission" date="2019-05" db="EMBL/GenBank/DDBJ databases">
        <title>Another draft genome of Portunus trituberculatus and its Hox gene families provides insights of decapod evolution.</title>
        <authorList>
            <person name="Jeong J.-H."/>
            <person name="Song I."/>
            <person name="Kim S."/>
            <person name="Choi T."/>
            <person name="Kim D."/>
            <person name="Ryu S."/>
            <person name="Kim W."/>
        </authorList>
    </citation>
    <scope>NUCLEOTIDE SEQUENCE [LARGE SCALE GENOMIC DNA]</scope>
    <source>
        <tissue evidence="1">Muscle</tissue>
    </source>
</reference>
<comment type="caution">
    <text evidence="1">The sequence shown here is derived from an EMBL/GenBank/DDBJ whole genome shotgun (WGS) entry which is preliminary data.</text>
</comment>
<evidence type="ECO:0000313" key="1">
    <source>
        <dbReference type="EMBL" id="MPC75778.1"/>
    </source>
</evidence>
<organism evidence="1 2">
    <name type="scientific">Portunus trituberculatus</name>
    <name type="common">Swimming crab</name>
    <name type="synonym">Neptunus trituberculatus</name>
    <dbReference type="NCBI Taxonomy" id="210409"/>
    <lineage>
        <taxon>Eukaryota</taxon>
        <taxon>Metazoa</taxon>
        <taxon>Ecdysozoa</taxon>
        <taxon>Arthropoda</taxon>
        <taxon>Crustacea</taxon>
        <taxon>Multicrustacea</taxon>
        <taxon>Malacostraca</taxon>
        <taxon>Eumalacostraca</taxon>
        <taxon>Eucarida</taxon>
        <taxon>Decapoda</taxon>
        <taxon>Pleocyemata</taxon>
        <taxon>Brachyura</taxon>
        <taxon>Eubrachyura</taxon>
        <taxon>Portunoidea</taxon>
        <taxon>Portunidae</taxon>
        <taxon>Portuninae</taxon>
        <taxon>Portunus</taxon>
    </lineage>
</organism>